<keyword evidence="9" id="KW-1185">Reference proteome</keyword>
<sequence length="239" mass="27337">MPQDVEVEDVTSAELWLYKYRSDGLGKQVFVVSEVSRGSSRHGKAAVATTLHERRVTNQRGWVKFNMRSVVRHWMKTTRRDDGVVQVTCRTCRKLRHHRQSAPIEINGENRPIIVINIGARRQRTKRSSSDCRFGCCMEHFYVNFTEIGWNDWIIQPKGYVANHCTGSCTAMSRSNIQPQKSHSAVIYQLDANRREPAITACCAPSRMSSISIIYHNNDGLIVNSQLPDMVVDECKCFF</sequence>
<proteinExistence type="inferred from homology"/>
<dbReference type="InterPro" id="IPR015615">
    <property type="entry name" value="TGF-beta-rel"/>
</dbReference>
<keyword evidence="4 6" id="KW-0339">Growth factor</keyword>
<dbReference type="InterPro" id="IPR001839">
    <property type="entry name" value="TGF-b_C"/>
</dbReference>
<dbReference type="CDD" id="cd13752">
    <property type="entry name" value="TGF_beta_INHB"/>
    <property type="match status" value="1"/>
</dbReference>
<dbReference type="Gene3D" id="2.60.120.970">
    <property type="match status" value="1"/>
</dbReference>
<dbReference type="InterPro" id="IPR001111">
    <property type="entry name" value="TGF-b_propeptide"/>
</dbReference>
<dbReference type="PANTHER" id="PTHR11848:SF298">
    <property type="entry name" value="DAWDLE, ISOFORM A"/>
    <property type="match status" value="1"/>
</dbReference>
<comment type="caution">
    <text evidence="8">The sequence shown here is derived from an EMBL/GenBank/DDBJ whole genome shotgun (WGS) entry which is preliminary data.</text>
</comment>
<name>A0AAD9KLI4_RIDPI</name>
<accession>A0AAD9KLI4</accession>
<dbReference type="PROSITE" id="PS51362">
    <property type="entry name" value="TGF_BETA_2"/>
    <property type="match status" value="1"/>
</dbReference>
<dbReference type="SMART" id="SM00204">
    <property type="entry name" value="TGFB"/>
    <property type="match status" value="1"/>
</dbReference>
<dbReference type="Pfam" id="PF00688">
    <property type="entry name" value="TGFb_propeptide"/>
    <property type="match status" value="1"/>
</dbReference>
<keyword evidence="5" id="KW-1015">Disulfide bond</keyword>
<protein>
    <recommendedName>
        <fullName evidence="7">TGF-beta family profile domain-containing protein</fullName>
    </recommendedName>
</protein>
<organism evidence="8 9">
    <name type="scientific">Ridgeia piscesae</name>
    <name type="common">Tubeworm</name>
    <dbReference type="NCBI Taxonomy" id="27915"/>
    <lineage>
        <taxon>Eukaryota</taxon>
        <taxon>Metazoa</taxon>
        <taxon>Spiralia</taxon>
        <taxon>Lophotrochozoa</taxon>
        <taxon>Annelida</taxon>
        <taxon>Polychaeta</taxon>
        <taxon>Sedentaria</taxon>
        <taxon>Canalipalpata</taxon>
        <taxon>Sabellida</taxon>
        <taxon>Siboglinidae</taxon>
        <taxon>Ridgeia</taxon>
    </lineage>
</organism>
<dbReference type="EMBL" id="JAODUO010000883">
    <property type="protein sequence ID" value="KAK2173339.1"/>
    <property type="molecule type" value="Genomic_DNA"/>
</dbReference>
<dbReference type="InterPro" id="IPR017948">
    <property type="entry name" value="TGFb_CS"/>
</dbReference>
<evidence type="ECO:0000259" key="7">
    <source>
        <dbReference type="PROSITE" id="PS51362"/>
    </source>
</evidence>
<dbReference type="PROSITE" id="PS00250">
    <property type="entry name" value="TGF_BETA_1"/>
    <property type="match status" value="1"/>
</dbReference>
<dbReference type="GO" id="GO:0005615">
    <property type="term" value="C:extracellular space"/>
    <property type="evidence" value="ECO:0007669"/>
    <property type="project" value="TreeGrafter"/>
</dbReference>
<evidence type="ECO:0000256" key="3">
    <source>
        <dbReference type="ARBA" id="ARBA00022525"/>
    </source>
</evidence>
<comment type="similarity">
    <text evidence="2 6">Belongs to the TGF-beta family.</text>
</comment>
<evidence type="ECO:0000256" key="1">
    <source>
        <dbReference type="ARBA" id="ARBA00004613"/>
    </source>
</evidence>
<dbReference type="AlphaFoldDB" id="A0AAD9KLI4"/>
<comment type="subcellular location">
    <subcellularLocation>
        <location evidence="1">Secreted</location>
    </subcellularLocation>
</comment>
<evidence type="ECO:0000256" key="2">
    <source>
        <dbReference type="ARBA" id="ARBA00006656"/>
    </source>
</evidence>
<dbReference type="GO" id="GO:0005125">
    <property type="term" value="F:cytokine activity"/>
    <property type="evidence" value="ECO:0007669"/>
    <property type="project" value="TreeGrafter"/>
</dbReference>
<feature type="domain" description="TGF-beta family profile" evidence="7">
    <location>
        <begin position="121"/>
        <end position="238"/>
    </location>
</feature>
<dbReference type="Gene3D" id="2.10.90.10">
    <property type="entry name" value="Cystine-knot cytokines"/>
    <property type="match status" value="1"/>
</dbReference>
<evidence type="ECO:0000256" key="4">
    <source>
        <dbReference type="ARBA" id="ARBA00023030"/>
    </source>
</evidence>
<dbReference type="Proteomes" id="UP001209878">
    <property type="component" value="Unassembled WGS sequence"/>
</dbReference>
<evidence type="ECO:0000313" key="8">
    <source>
        <dbReference type="EMBL" id="KAK2173339.1"/>
    </source>
</evidence>
<evidence type="ECO:0000313" key="9">
    <source>
        <dbReference type="Proteomes" id="UP001209878"/>
    </source>
</evidence>
<evidence type="ECO:0000256" key="6">
    <source>
        <dbReference type="RuleBase" id="RU000354"/>
    </source>
</evidence>
<dbReference type="SUPFAM" id="SSF57501">
    <property type="entry name" value="Cystine-knot cytokines"/>
    <property type="match status" value="1"/>
</dbReference>
<dbReference type="Pfam" id="PF00019">
    <property type="entry name" value="TGF_beta"/>
    <property type="match status" value="1"/>
</dbReference>
<dbReference type="GO" id="GO:0008083">
    <property type="term" value="F:growth factor activity"/>
    <property type="evidence" value="ECO:0007669"/>
    <property type="project" value="UniProtKB-KW"/>
</dbReference>
<dbReference type="InterPro" id="IPR029034">
    <property type="entry name" value="Cystine-knot_cytokine"/>
</dbReference>
<reference evidence="8" key="1">
    <citation type="journal article" date="2023" name="Mol. Biol. Evol.">
        <title>Third-Generation Sequencing Reveals the Adaptive Role of the Epigenome in Three Deep-Sea Polychaetes.</title>
        <authorList>
            <person name="Perez M."/>
            <person name="Aroh O."/>
            <person name="Sun Y."/>
            <person name="Lan Y."/>
            <person name="Juniper S.K."/>
            <person name="Young C.R."/>
            <person name="Angers B."/>
            <person name="Qian P.Y."/>
        </authorList>
    </citation>
    <scope>NUCLEOTIDE SEQUENCE</scope>
    <source>
        <strain evidence="8">R07B-5</strain>
    </source>
</reference>
<dbReference type="PANTHER" id="PTHR11848">
    <property type="entry name" value="TGF-BETA FAMILY"/>
    <property type="match status" value="1"/>
</dbReference>
<gene>
    <name evidence="8" type="ORF">NP493_883g00007</name>
</gene>
<keyword evidence="3" id="KW-0964">Secreted</keyword>
<evidence type="ECO:0000256" key="5">
    <source>
        <dbReference type="ARBA" id="ARBA00023157"/>
    </source>
</evidence>